<feature type="chain" id="PRO_5020902123" evidence="1">
    <location>
        <begin position="30"/>
        <end position="320"/>
    </location>
</feature>
<protein>
    <submittedName>
        <fullName evidence="2">DUF1259 domain-containing protein</fullName>
    </submittedName>
</protein>
<evidence type="ECO:0000313" key="2">
    <source>
        <dbReference type="EMBL" id="QBD74988.1"/>
    </source>
</evidence>
<keyword evidence="3" id="KW-1185">Reference proteome</keyword>
<name>A0A4P6JIU0_KTERU</name>
<dbReference type="OrthoDB" id="4687120at2"/>
<dbReference type="KEGG" id="kbs:EPA93_02855"/>
<dbReference type="InterPro" id="IPR006311">
    <property type="entry name" value="TAT_signal"/>
</dbReference>
<dbReference type="Proteomes" id="UP000290365">
    <property type="component" value="Chromosome"/>
</dbReference>
<gene>
    <name evidence="2" type="ORF">EPA93_02855</name>
</gene>
<accession>A0A4P6JIU0</accession>
<dbReference type="PROSITE" id="PS51318">
    <property type="entry name" value="TAT"/>
    <property type="match status" value="1"/>
</dbReference>
<sequence>MQDRKKFITRRQALLAGAAGSLAAFSAGAISLPALHAHAAADPQAESSLPVKEIEDIFQTKGTLEPGGVLLIELARSDIHATIFGISIKPDLAIDTEITFQPLDNRAIVKYEFVLLDGEVNSVLDELLKQDLQPATTAINALHNHFLEMDPHIKYLHGTAIGDPLDLAHALHKALSQSGQPFAASVATQTGLPNKQIEQIIGGTGMISDSVLSVSVNRKETIRELGFVLQPAMQVQSTFNFQAIDNNQAAEAAEFILLPQEVDAVSRSLRNHNLKVTAVHNHELFIQPTFYYLHAFGTGSPLSLAQATHAALQHTNSALK</sequence>
<dbReference type="RefSeq" id="WP_129885587.1">
    <property type="nucleotide sequence ID" value="NZ_CP035758.1"/>
</dbReference>
<keyword evidence="1" id="KW-0732">Signal</keyword>
<feature type="signal peptide" evidence="1">
    <location>
        <begin position="1"/>
        <end position="29"/>
    </location>
</feature>
<reference evidence="2 3" key="1">
    <citation type="submission" date="2019-01" db="EMBL/GenBank/DDBJ databases">
        <title>Ktedonosporobacter rubrisoli SCAWS-G2.</title>
        <authorList>
            <person name="Huang Y."/>
            <person name="Yan B."/>
        </authorList>
    </citation>
    <scope>NUCLEOTIDE SEQUENCE [LARGE SCALE GENOMIC DNA]</scope>
    <source>
        <strain evidence="2 3">SCAWS-G2</strain>
    </source>
</reference>
<dbReference type="InterPro" id="IPR011094">
    <property type="entry name" value="Uncharacterised_LppY/LpqO"/>
</dbReference>
<dbReference type="EMBL" id="CP035758">
    <property type="protein sequence ID" value="QBD74988.1"/>
    <property type="molecule type" value="Genomic_DNA"/>
</dbReference>
<organism evidence="2 3">
    <name type="scientific">Ktedonosporobacter rubrisoli</name>
    <dbReference type="NCBI Taxonomy" id="2509675"/>
    <lineage>
        <taxon>Bacteria</taxon>
        <taxon>Bacillati</taxon>
        <taxon>Chloroflexota</taxon>
        <taxon>Ktedonobacteria</taxon>
        <taxon>Ktedonobacterales</taxon>
        <taxon>Ktedonosporobacteraceae</taxon>
        <taxon>Ktedonosporobacter</taxon>
    </lineage>
</organism>
<evidence type="ECO:0000256" key="1">
    <source>
        <dbReference type="SAM" id="SignalP"/>
    </source>
</evidence>
<dbReference type="AlphaFoldDB" id="A0A4P6JIU0"/>
<dbReference type="Pfam" id="PF07485">
    <property type="entry name" value="DUF1529"/>
    <property type="match status" value="2"/>
</dbReference>
<proteinExistence type="predicted"/>
<evidence type="ECO:0000313" key="3">
    <source>
        <dbReference type="Proteomes" id="UP000290365"/>
    </source>
</evidence>